<accession>A0A443HJ15</accession>
<feature type="region of interest" description="Disordered" evidence="1">
    <location>
        <begin position="396"/>
        <end position="445"/>
    </location>
</feature>
<comment type="caution">
    <text evidence="2">The sequence shown here is derived from an EMBL/GenBank/DDBJ whole genome shotgun (WGS) entry which is preliminary data.</text>
</comment>
<feature type="region of interest" description="Disordered" evidence="1">
    <location>
        <begin position="524"/>
        <end position="562"/>
    </location>
</feature>
<dbReference type="Pfam" id="PF09441">
    <property type="entry name" value="Abp2"/>
    <property type="match status" value="1"/>
</dbReference>
<evidence type="ECO:0000256" key="1">
    <source>
        <dbReference type="SAM" id="MobiDB-lite"/>
    </source>
</evidence>
<reference evidence="2 3" key="1">
    <citation type="journal article" date="2018" name="Front. Microbiol.">
        <title>Genomic and genetic insights into a cosmopolitan fungus, Paecilomyces variotii (Eurotiales).</title>
        <authorList>
            <person name="Urquhart A.S."/>
            <person name="Mondo S.J."/>
            <person name="Makela M.R."/>
            <person name="Hane J.K."/>
            <person name="Wiebenga A."/>
            <person name="He G."/>
            <person name="Mihaltcheva S."/>
            <person name="Pangilinan J."/>
            <person name="Lipzen A."/>
            <person name="Barry K."/>
            <person name="de Vries R.P."/>
            <person name="Grigoriev I.V."/>
            <person name="Idnurm A."/>
        </authorList>
    </citation>
    <scope>NUCLEOTIDE SEQUENCE [LARGE SCALE GENOMIC DNA]</scope>
    <source>
        <strain evidence="2 3">CBS 101075</strain>
    </source>
</reference>
<evidence type="ECO:0000313" key="2">
    <source>
        <dbReference type="EMBL" id="RWQ91840.1"/>
    </source>
</evidence>
<dbReference type="Proteomes" id="UP000283841">
    <property type="component" value="Unassembled WGS sequence"/>
</dbReference>
<protein>
    <submittedName>
        <fullName evidence="2">Putative ARS binding protein Abp2</fullName>
    </submittedName>
</protein>
<feature type="compositionally biased region" description="Basic and acidic residues" evidence="1">
    <location>
        <begin position="552"/>
        <end position="562"/>
    </location>
</feature>
<feature type="region of interest" description="Disordered" evidence="1">
    <location>
        <begin position="1"/>
        <end position="117"/>
    </location>
</feature>
<dbReference type="PANTHER" id="PTHR42048">
    <property type="entry name" value="ARS-BINDING PROTEIN 2"/>
    <property type="match status" value="1"/>
</dbReference>
<dbReference type="GeneID" id="39600867"/>
<dbReference type="PANTHER" id="PTHR42048:SF1">
    <property type="entry name" value="ARS-BINDING PROTEIN 2"/>
    <property type="match status" value="1"/>
</dbReference>
<dbReference type="InterPro" id="IPR018562">
    <property type="entry name" value="ARS-binding_2"/>
</dbReference>
<evidence type="ECO:0000313" key="3">
    <source>
        <dbReference type="Proteomes" id="UP000283841"/>
    </source>
</evidence>
<organism evidence="2 3">
    <name type="scientific">Byssochlamys spectabilis</name>
    <name type="common">Paecilomyces variotii</name>
    <dbReference type="NCBI Taxonomy" id="264951"/>
    <lineage>
        <taxon>Eukaryota</taxon>
        <taxon>Fungi</taxon>
        <taxon>Dikarya</taxon>
        <taxon>Ascomycota</taxon>
        <taxon>Pezizomycotina</taxon>
        <taxon>Eurotiomycetes</taxon>
        <taxon>Eurotiomycetidae</taxon>
        <taxon>Eurotiales</taxon>
        <taxon>Thermoascaceae</taxon>
        <taxon>Paecilomyces</taxon>
    </lineage>
</organism>
<feature type="compositionally biased region" description="Low complexity" evidence="1">
    <location>
        <begin position="30"/>
        <end position="62"/>
    </location>
</feature>
<feature type="compositionally biased region" description="Polar residues" evidence="1">
    <location>
        <begin position="433"/>
        <end position="445"/>
    </location>
</feature>
<gene>
    <name evidence="2" type="ORF">C8Q69DRAFT_481241</name>
</gene>
<dbReference type="AlphaFoldDB" id="A0A443HJ15"/>
<sequence length="766" mass="84441">MESQYPDSAHNTAEHGGPPRSQAPFDQYARYSLSFDSSVRSVSPSGARSRSRVSISPSIQPRNIPPHFQSPPRTNLLQAVTPIRESGPSMSPPLFDGTSRPNHANESLRSDNSRLLPSPEFSDQTMDDAYIAFILYCNPSVPSSVDTSELRRVFRSPPRSDGKSFSVFTLWELIVKLDKKELKTWIQLATELGVEPPSAEKKQSTQKVQQYAVRLKRWMRAMHIDAFFEYCLGHPHSYYTQIPSDRMPSESRDGVPLEEDLALTSLLPEWKPKRGRRKAEDSEGSRTPKRPMLDTSMAGLHSVDISSHAANFPHSAIPFSAFPGDIDATDPWVVASPFPHHRSNTGLAIDQSQDFRWRPFERHTSPAAYPHSAILPANRHASEEFMAVEPRSAVIPASAERNHTRRRHGPAISSAWSTHGNSPRKTRGRPPNKATTSSGQFSSFQVDTGPIVSSFAETPVARSSPALAPQNGNDTGRSSSPPQRQPLPQQPISKATKLQLQVPQLPSGPVRLATPPTLLINGVDSASGSPAADKYSTNGSVASTPRYGTVRSKSDAETDGEQPSRRVYIDSLVKLFSRRLLHGKLVGRSAPLTSEEATDMAESVVKKLSSSFFGINPDSMSLLCAVHLGIGGQCMNYGSCGPLTVKMQPNTSTTEPQSSTMNVLRNWHYIISYEYSPAPGIVMDTIYDSTGATTTIKDTVFPDDLNDTTTIDDLSHDDIDDDEITSSTSESTWKQRYLKLKKQMRKKDQALGQYKRNILQAVMGDM</sequence>
<feature type="region of interest" description="Disordered" evidence="1">
    <location>
        <begin position="272"/>
        <end position="293"/>
    </location>
</feature>
<dbReference type="RefSeq" id="XP_028481485.1">
    <property type="nucleotide sequence ID" value="XM_028631590.1"/>
</dbReference>
<feature type="region of interest" description="Disordered" evidence="1">
    <location>
        <begin position="458"/>
        <end position="489"/>
    </location>
</feature>
<keyword evidence="3" id="KW-1185">Reference proteome</keyword>
<name>A0A443HJ15_BYSSP</name>
<dbReference type="GO" id="GO:0003688">
    <property type="term" value="F:DNA replication origin binding"/>
    <property type="evidence" value="ECO:0007669"/>
    <property type="project" value="TreeGrafter"/>
</dbReference>
<dbReference type="VEuPathDB" id="FungiDB:C8Q69DRAFT_481241"/>
<feature type="compositionally biased region" description="Polar residues" evidence="1">
    <location>
        <begin position="1"/>
        <end position="11"/>
    </location>
</feature>
<proteinExistence type="predicted"/>
<dbReference type="EMBL" id="RCNU01000016">
    <property type="protein sequence ID" value="RWQ91840.1"/>
    <property type="molecule type" value="Genomic_DNA"/>
</dbReference>
<dbReference type="STRING" id="264951.A0A443HJ15"/>